<organism evidence="1 2">
    <name type="scientific">Methylobacterium goesingense</name>
    <dbReference type="NCBI Taxonomy" id="243690"/>
    <lineage>
        <taxon>Bacteria</taxon>
        <taxon>Pseudomonadati</taxon>
        <taxon>Pseudomonadota</taxon>
        <taxon>Alphaproteobacteria</taxon>
        <taxon>Hyphomicrobiales</taxon>
        <taxon>Methylobacteriaceae</taxon>
        <taxon>Methylobacterium</taxon>
    </lineage>
</organism>
<sequence>MSIFEIRQKSNGAILWTGSACDATSALDAMAREAGYVDFASLPEDIRAADPVARPID</sequence>
<gene>
    <name evidence="1" type="ORF">ABID43_002317</name>
</gene>
<dbReference type="PROSITE" id="PS51257">
    <property type="entry name" value="PROKAR_LIPOPROTEIN"/>
    <property type="match status" value="1"/>
</dbReference>
<reference evidence="1 2" key="1">
    <citation type="submission" date="2024-06" db="EMBL/GenBank/DDBJ databases">
        <title>Genomic Encyclopedia of Type Strains, Phase IV (KMG-IV): sequencing the most valuable type-strain genomes for metagenomic binning, comparative biology and taxonomic classification.</title>
        <authorList>
            <person name="Goeker M."/>
        </authorList>
    </citation>
    <scope>NUCLEOTIDE SEQUENCE [LARGE SCALE GENOMIC DNA]</scope>
    <source>
        <strain evidence="1 2">DSM 21331</strain>
    </source>
</reference>
<protein>
    <submittedName>
        <fullName evidence="1">Uncharacterized protein</fullName>
    </submittedName>
</protein>
<evidence type="ECO:0000313" key="1">
    <source>
        <dbReference type="EMBL" id="MET3692777.1"/>
    </source>
</evidence>
<accession>A0ABV2L4M8</accession>
<dbReference type="RefSeq" id="WP_238282717.1">
    <property type="nucleotide sequence ID" value="NZ_BPQL01000190.1"/>
</dbReference>
<dbReference type="EMBL" id="JBEPMM010000005">
    <property type="protein sequence ID" value="MET3692777.1"/>
    <property type="molecule type" value="Genomic_DNA"/>
</dbReference>
<name>A0ABV2L4M8_9HYPH</name>
<proteinExistence type="predicted"/>
<dbReference type="Proteomes" id="UP001549145">
    <property type="component" value="Unassembled WGS sequence"/>
</dbReference>
<comment type="caution">
    <text evidence="1">The sequence shown here is derived from an EMBL/GenBank/DDBJ whole genome shotgun (WGS) entry which is preliminary data.</text>
</comment>
<evidence type="ECO:0000313" key="2">
    <source>
        <dbReference type="Proteomes" id="UP001549145"/>
    </source>
</evidence>
<keyword evidence="2" id="KW-1185">Reference proteome</keyword>